<keyword evidence="2" id="KW-1185">Reference proteome</keyword>
<evidence type="ECO:0000313" key="2">
    <source>
        <dbReference type="Proteomes" id="UP000432015"/>
    </source>
</evidence>
<dbReference type="AlphaFoldDB" id="A0A7K1L0T9"/>
<proteinExistence type="predicted"/>
<gene>
    <name evidence="1" type="ORF">GNZ18_15095</name>
</gene>
<protein>
    <submittedName>
        <fullName evidence="1">Uncharacterized protein</fullName>
    </submittedName>
</protein>
<organism evidence="1 2">
    <name type="scientific">Actinomadura litoris</name>
    <dbReference type="NCBI Taxonomy" id="2678616"/>
    <lineage>
        <taxon>Bacteria</taxon>
        <taxon>Bacillati</taxon>
        <taxon>Actinomycetota</taxon>
        <taxon>Actinomycetes</taxon>
        <taxon>Streptosporangiales</taxon>
        <taxon>Thermomonosporaceae</taxon>
        <taxon>Actinomadura</taxon>
    </lineage>
</organism>
<dbReference type="EMBL" id="WOFH01000005">
    <property type="protein sequence ID" value="MUN37923.1"/>
    <property type="molecule type" value="Genomic_DNA"/>
</dbReference>
<evidence type="ECO:0000313" key="1">
    <source>
        <dbReference type="EMBL" id="MUN37923.1"/>
    </source>
</evidence>
<reference evidence="1 2" key="1">
    <citation type="submission" date="2019-11" db="EMBL/GenBank/DDBJ databases">
        <authorList>
            <person name="Cao P."/>
        </authorList>
    </citation>
    <scope>NUCLEOTIDE SEQUENCE [LARGE SCALE GENOMIC DNA]</scope>
    <source>
        <strain evidence="1 2">NEAU-AAG5</strain>
    </source>
</reference>
<sequence length="153" mass="17262">MDTTPTTLPVRVHTHYRSVKKLGSWTEARAFEVRGRRGSVVLDLRSPLIGDGDIEIDVDLDHSMLKLLVPEDANIDHWDLRFAGRGRVKDWTGRGGAGRRVVIKGEMRHAEIRVHRGGIATLSAMFTREYVKDVRRAHREGGFPTIDDPTRVA</sequence>
<name>A0A7K1L0T9_9ACTN</name>
<dbReference type="RefSeq" id="WP_156217121.1">
    <property type="nucleotide sequence ID" value="NZ_WOFH01000005.1"/>
</dbReference>
<dbReference type="Proteomes" id="UP000432015">
    <property type="component" value="Unassembled WGS sequence"/>
</dbReference>
<accession>A0A7K1L0T9</accession>
<comment type="caution">
    <text evidence="1">The sequence shown here is derived from an EMBL/GenBank/DDBJ whole genome shotgun (WGS) entry which is preliminary data.</text>
</comment>